<dbReference type="Gene3D" id="1.10.10.10">
    <property type="entry name" value="Winged helix-like DNA-binding domain superfamily/Winged helix DNA-binding domain"/>
    <property type="match status" value="1"/>
</dbReference>
<geneLocation type="plasmid" evidence="4">
    <name>pCAUL02</name>
</geneLocation>
<gene>
    <name evidence="4" type="ordered locus">Caul_5364</name>
</gene>
<dbReference type="KEGG" id="cak:Caul_5364"/>
<keyword evidence="4" id="KW-0614">Plasmid</keyword>
<reference evidence="4" key="1">
    <citation type="submission" date="2008-01" db="EMBL/GenBank/DDBJ databases">
        <title>Complete sequence of plasmid2 pCAUL02 of Caulobacter sp. K31.</title>
        <authorList>
            <consortium name="US DOE Joint Genome Institute"/>
            <person name="Copeland A."/>
            <person name="Lucas S."/>
            <person name="Lapidus A."/>
            <person name="Barry K."/>
            <person name="Glavina del Rio T."/>
            <person name="Dalin E."/>
            <person name="Tice H."/>
            <person name="Pitluck S."/>
            <person name="Bruce D."/>
            <person name="Goodwin L."/>
            <person name="Thompson L.S."/>
            <person name="Brettin T."/>
            <person name="Detter J.C."/>
            <person name="Han C."/>
            <person name="Schmutz J."/>
            <person name="Larimer F."/>
            <person name="Land M."/>
            <person name="Hauser L."/>
            <person name="Kyrpides N."/>
            <person name="Kim E."/>
            <person name="Stephens C."/>
            <person name="Richardson P."/>
        </authorList>
    </citation>
    <scope>NUCLEOTIDE SEQUENCE [LARGE SCALE GENOMIC DNA]</scope>
    <source>
        <strain evidence="4">K31</strain>
        <plasmid evidence="4">pCAUL02</plasmid>
    </source>
</reference>
<evidence type="ECO:0000256" key="1">
    <source>
        <dbReference type="SAM" id="MobiDB-lite"/>
    </source>
</evidence>
<feature type="compositionally biased region" description="Polar residues" evidence="1">
    <location>
        <begin position="179"/>
        <end position="188"/>
    </location>
</feature>
<proteinExistence type="predicted"/>
<feature type="region of interest" description="Disordered" evidence="1">
    <location>
        <begin position="167"/>
        <end position="236"/>
    </location>
</feature>
<dbReference type="HOGENOM" id="CLU_583549_0_0_5"/>
<feature type="domain" description="Plasmid replication protein C N-terminal" evidence="2">
    <location>
        <begin position="49"/>
        <end position="155"/>
    </location>
</feature>
<evidence type="ECO:0008006" key="5">
    <source>
        <dbReference type="Google" id="ProtNLM"/>
    </source>
</evidence>
<evidence type="ECO:0000259" key="2">
    <source>
        <dbReference type="Pfam" id="PF03428"/>
    </source>
</evidence>
<dbReference type="EMBL" id="CP000929">
    <property type="protein sequence ID" value="ABZ74483.1"/>
    <property type="molecule type" value="Genomic_DNA"/>
</dbReference>
<evidence type="ECO:0000313" key="4">
    <source>
        <dbReference type="EMBL" id="ABZ74483.1"/>
    </source>
</evidence>
<name>B0T9T4_CAUSK</name>
<evidence type="ECO:0000259" key="3">
    <source>
        <dbReference type="Pfam" id="PF11638"/>
    </source>
</evidence>
<feature type="compositionally biased region" description="Polar residues" evidence="1">
    <location>
        <begin position="206"/>
        <end position="219"/>
    </location>
</feature>
<dbReference type="InterPro" id="IPR024633">
    <property type="entry name" value="DnaA_N_dom"/>
</dbReference>
<dbReference type="OrthoDB" id="8480740at2"/>
<dbReference type="Pfam" id="PF03428">
    <property type="entry name" value="RP-C"/>
    <property type="match status" value="1"/>
</dbReference>
<dbReference type="InterPro" id="IPR036388">
    <property type="entry name" value="WH-like_DNA-bd_sf"/>
</dbReference>
<dbReference type="InterPro" id="IPR005090">
    <property type="entry name" value="RepC_N"/>
</dbReference>
<organism evidence="4">
    <name type="scientific">Caulobacter sp. (strain K31)</name>
    <dbReference type="NCBI Taxonomy" id="366602"/>
    <lineage>
        <taxon>Bacteria</taxon>
        <taxon>Pseudomonadati</taxon>
        <taxon>Pseudomonadota</taxon>
        <taxon>Alphaproteobacteria</taxon>
        <taxon>Caulobacterales</taxon>
        <taxon>Caulobacteraceae</taxon>
        <taxon>Caulobacter</taxon>
    </lineage>
</organism>
<dbReference type="Pfam" id="PF11638">
    <property type="entry name" value="DnaA_N"/>
    <property type="match status" value="1"/>
</dbReference>
<protein>
    <recommendedName>
        <fullName evidence="5">DnaA N-terminal domain-containing protein</fullName>
    </recommendedName>
</protein>
<feature type="domain" description="DnaA N-terminal" evidence="3">
    <location>
        <begin position="393"/>
        <end position="452"/>
    </location>
</feature>
<dbReference type="AlphaFoldDB" id="B0T9T4"/>
<accession>B0T9T4</accession>
<sequence length="468" mass="51645">MQTAHSEDWRPGFAKRAENFPAVCAAAESWRWQPGESIARVAAAVLKGTPSLSIPQRMTLLLYVEHLNQDRLEQNAACVWPSTGLVAEYLGCSESQARANRKALEAAGYLVRDYTRANRPAGVEAYDLRPLMARLEELEGVDDAIREGIAARRAAYSETVAFPMKYSAQAPESRRLEQSQKNLMSSVQEMAAAEPRNHSEKRPSTRPENQNLTGSSNQRPRTRQDRAIGSSERASGFSSAKSEASVYAEMVRQELQTAIQVCPRLAPLIRDTLLANPASATPEDAARVAAAAAEFLPQPERNNDQTAIWGWRKHGIRIVTMMAIALEDPEVRSACSYFGKLATQERGASDLRLNLARILRQKGDLPPAEESALAVEPELPPLMFAPGADEVPWPEINAELRRLIREGAHGSWFNRVGFHGIDDGLISLSTPTGIAAERIKRDYVEAIKLAAENVGVFVDRVMISVRKR</sequence>
<feature type="compositionally biased region" description="Basic and acidic residues" evidence="1">
    <location>
        <begin position="195"/>
        <end position="205"/>
    </location>
</feature>